<sequence length="1221" mass="146321">MNSHYFNDLDEYELDNEESVRPRWKETRESKIGMDSQNLQPFRKELLHTTNDNYKMTEERIEAFYREKEIIIKTFENQKVPPPFLSWASADFPTPILESIEQLKFKNPTIIQSVVFPIILAGYDVIGIAQTGSGKTIAYLLPGLIQITTQITEELNNAKKQNGPQMLILVPTRELAMQIESEIQLFTQNYRLKTLCIYGGINNRKNQFYNLGRCPNILVATPGRLLDFLREEATTLANVSYLVIDEADRLLELGFEDTIREIVQQIRIDRQTVFFSATWPKAVKDLAFDFCQYSPIYVQIGKSNLTINKNIDQEIICLFQKDKLQQLLDILDTLKISDKVLIFSEQKQRCEQLSINMADKGYYTIALHGDKTQPQRDEIMKAFRSGYTRLLCATDLASRGLDVTDITVVINYDFPKYFDDYIHRIGRTGRGEKKGKAFSFLAYDKDEPRMAKELLKLAQVANLKYDDSALQNFAIGIFPQMQNDFEFDRFKQQQSRSNNQRGNFQFSKNSQEQYHNDNQKSRYPQDNRGSQGENNNYSKYSNIQKEDGSNGDSNYNFRFKDKFQDQSQQYGRDSYQGRNQWKDYGNHKDYRNEKSQNYYQNGDKKQFYGKQDRFDNRQQRQEQSFDQNRHYENGRQERQFRQQGQDWSQNGQDKQEYGEDKQLNRYDRPKWQQFQENQDGNYRQDKFDRFNKKQQYNNRQYQDQEDDKGLQNDRQGKSYRQYDREEPSNRENRRVNFIDQSDDRYENNQQQYQSRFPHENNSSRWDNQRNQKQQDYWNNNKRQQPYQQRFNGGQDNPRSFDNQGEDFKNSRQEECKRQYTSQADEGNAQEWKHKQQENNDTMKNQKEQHRKNQVRFDVEDDKQHQSYNNFSFQGDDNKRNYKQNRSFIQDRHEDSRSQTFRNNDSINHHNQNQGRNYWDQNDKRRNENFRDTRQSNNQQFDFYNNSRKQNDNQNRIYRNQIEQNGNEDNKFKSFRNTQSLERNQQIRFYNSKQITRNGVKTDDQQNIDQQQRQISNNIWKNRNNDPQNNQEDVIENQEIAKQIKNLDEDKGMKISSQIIQKPQEMEEINELQEYNFNYNPNKSSDDGEIEDDYDKIEQENKQIDNQISAIQNHNIDSQSEPQTNDQIKTIIAQEQQDEKKDQIQIVEDDDTKQIKSNINEREQDNAEDISDNEYDFTRFSRILEQENRLKFESNPHQYTNKNRLMTKEEEEEEVKVDPKQV</sequence>
<dbReference type="CDD" id="cd00268">
    <property type="entry name" value="DEADc"/>
    <property type="match status" value="1"/>
</dbReference>
<feature type="domain" description="Helicase C-terminal" evidence="15">
    <location>
        <begin position="326"/>
        <end position="476"/>
    </location>
</feature>
<dbReference type="Pfam" id="PF00270">
    <property type="entry name" value="DEAD"/>
    <property type="match status" value="1"/>
</dbReference>
<comment type="subcellular location">
    <subcellularLocation>
        <location evidence="1">Nucleus</location>
        <location evidence="1">Nucleolus</location>
    </subcellularLocation>
</comment>
<dbReference type="InterPro" id="IPR000629">
    <property type="entry name" value="RNA-helicase_DEAD-box_CS"/>
</dbReference>
<keyword evidence="6" id="KW-0547">Nucleotide-binding</keyword>
<evidence type="ECO:0000256" key="8">
    <source>
        <dbReference type="ARBA" id="ARBA00022806"/>
    </source>
</evidence>
<dbReference type="PROSITE" id="PS51194">
    <property type="entry name" value="HELICASE_CTER"/>
    <property type="match status" value="1"/>
</dbReference>
<evidence type="ECO:0000256" key="3">
    <source>
        <dbReference type="ARBA" id="ARBA00012552"/>
    </source>
</evidence>
<evidence type="ECO:0000256" key="9">
    <source>
        <dbReference type="ARBA" id="ARBA00022840"/>
    </source>
</evidence>
<evidence type="ECO:0000256" key="10">
    <source>
        <dbReference type="ARBA" id="ARBA00023242"/>
    </source>
</evidence>
<evidence type="ECO:0000259" key="16">
    <source>
        <dbReference type="PROSITE" id="PS51195"/>
    </source>
</evidence>
<feature type="compositionally biased region" description="Polar residues" evidence="13">
    <location>
        <begin position="502"/>
        <end position="513"/>
    </location>
</feature>
<dbReference type="PROSITE" id="PS00039">
    <property type="entry name" value="DEAD_ATP_HELICASE"/>
    <property type="match status" value="1"/>
</dbReference>
<dbReference type="InterPro" id="IPR044742">
    <property type="entry name" value="DEAD/DEAH_RhlB"/>
</dbReference>
<evidence type="ECO:0000259" key="15">
    <source>
        <dbReference type="PROSITE" id="PS51194"/>
    </source>
</evidence>
<dbReference type="Proteomes" id="UP000683925">
    <property type="component" value="Unassembled WGS sequence"/>
</dbReference>
<feature type="short sequence motif" description="Q motif" evidence="12">
    <location>
        <begin position="85"/>
        <end position="113"/>
    </location>
</feature>
<dbReference type="PANTHER" id="PTHR47958">
    <property type="entry name" value="ATP-DEPENDENT RNA HELICASE DBP3"/>
    <property type="match status" value="1"/>
</dbReference>
<keyword evidence="10" id="KW-0539">Nucleus</keyword>
<evidence type="ECO:0000256" key="6">
    <source>
        <dbReference type="ARBA" id="ARBA00022741"/>
    </source>
</evidence>
<feature type="region of interest" description="Disordered" evidence="13">
    <location>
        <begin position="786"/>
        <end position="953"/>
    </location>
</feature>
<dbReference type="SMART" id="SM00487">
    <property type="entry name" value="DEXDc"/>
    <property type="match status" value="1"/>
</dbReference>
<protein>
    <recommendedName>
        <fullName evidence="3">RNA helicase</fullName>
        <ecNumber evidence="3">3.6.4.13</ecNumber>
    </recommendedName>
</protein>
<evidence type="ECO:0000256" key="13">
    <source>
        <dbReference type="SAM" id="MobiDB-lite"/>
    </source>
</evidence>
<feature type="compositionally biased region" description="Polar residues" evidence="13">
    <location>
        <begin position="747"/>
        <end position="769"/>
    </location>
</feature>
<feature type="compositionally biased region" description="Polar residues" evidence="13">
    <location>
        <begin position="1194"/>
        <end position="1203"/>
    </location>
</feature>
<evidence type="ECO:0000313" key="17">
    <source>
        <dbReference type="EMBL" id="CAD8172263.1"/>
    </source>
</evidence>
<keyword evidence="9" id="KW-0067">ATP-binding</keyword>
<feature type="domain" description="DEAD-box RNA helicase Q" evidence="16">
    <location>
        <begin position="85"/>
        <end position="113"/>
    </location>
</feature>
<dbReference type="EC" id="3.6.4.13" evidence="3"/>
<dbReference type="CDD" id="cd18787">
    <property type="entry name" value="SF2_C_DEAD"/>
    <property type="match status" value="1"/>
</dbReference>
<evidence type="ECO:0000256" key="7">
    <source>
        <dbReference type="ARBA" id="ARBA00022801"/>
    </source>
</evidence>
<feature type="compositionally biased region" description="Polar residues" evidence="13">
    <location>
        <begin position="526"/>
        <end position="543"/>
    </location>
</feature>
<dbReference type="EMBL" id="CAJJDP010000059">
    <property type="protein sequence ID" value="CAD8172263.1"/>
    <property type="molecule type" value="Genomic_DNA"/>
</dbReference>
<feature type="compositionally biased region" description="Polar residues" evidence="13">
    <location>
        <begin position="934"/>
        <end position="953"/>
    </location>
</feature>
<evidence type="ECO:0000256" key="1">
    <source>
        <dbReference type="ARBA" id="ARBA00004604"/>
    </source>
</evidence>
<reference evidence="17" key="1">
    <citation type="submission" date="2021-01" db="EMBL/GenBank/DDBJ databases">
        <authorList>
            <consortium name="Genoscope - CEA"/>
            <person name="William W."/>
        </authorList>
    </citation>
    <scope>NUCLEOTIDE SEQUENCE</scope>
</reference>
<dbReference type="SMART" id="SM00490">
    <property type="entry name" value="HELICc"/>
    <property type="match status" value="1"/>
</dbReference>
<keyword evidence="5" id="KW-0698">rRNA processing</keyword>
<dbReference type="InterPro" id="IPR011545">
    <property type="entry name" value="DEAD/DEAH_box_helicase_dom"/>
</dbReference>
<evidence type="ECO:0000256" key="12">
    <source>
        <dbReference type="PROSITE-ProRule" id="PRU00552"/>
    </source>
</evidence>
<dbReference type="GO" id="GO:0003724">
    <property type="term" value="F:RNA helicase activity"/>
    <property type="evidence" value="ECO:0007669"/>
    <property type="project" value="UniProtKB-EC"/>
</dbReference>
<dbReference type="PROSITE" id="PS51195">
    <property type="entry name" value="Q_MOTIF"/>
    <property type="match status" value="1"/>
</dbReference>
<evidence type="ECO:0000259" key="14">
    <source>
        <dbReference type="PROSITE" id="PS51192"/>
    </source>
</evidence>
<feature type="compositionally biased region" description="Polar residues" evidence="13">
    <location>
        <begin position="897"/>
        <end position="919"/>
    </location>
</feature>
<dbReference type="InterPro" id="IPR014014">
    <property type="entry name" value="RNA_helicase_DEAD_Q_motif"/>
</dbReference>
<organism evidence="17 18">
    <name type="scientific">Paramecium octaurelia</name>
    <dbReference type="NCBI Taxonomy" id="43137"/>
    <lineage>
        <taxon>Eukaryota</taxon>
        <taxon>Sar</taxon>
        <taxon>Alveolata</taxon>
        <taxon>Ciliophora</taxon>
        <taxon>Intramacronucleata</taxon>
        <taxon>Oligohymenophorea</taxon>
        <taxon>Peniculida</taxon>
        <taxon>Parameciidae</taxon>
        <taxon>Paramecium</taxon>
    </lineage>
</organism>
<dbReference type="GO" id="GO:0003676">
    <property type="term" value="F:nucleic acid binding"/>
    <property type="evidence" value="ECO:0007669"/>
    <property type="project" value="InterPro"/>
</dbReference>
<feature type="compositionally biased region" description="Low complexity" evidence="13">
    <location>
        <begin position="492"/>
        <end position="501"/>
    </location>
</feature>
<dbReference type="InterPro" id="IPR014001">
    <property type="entry name" value="Helicase_ATP-bd"/>
</dbReference>
<gene>
    <name evidence="17" type="ORF">POCTA_138.1.T0600025</name>
</gene>
<dbReference type="PROSITE" id="PS51192">
    <property type="entry name" value="HELICASE_ATP_BIND_1"/>
    <property type="match status" value="1"/>
</dbReference>
<dbReference type="OrthoDB" id="306687at2759"/>
<feature type="region of interest" description="Disordered" evidence="13">
    <location>
        <begin position="689"/>
        <end position="769"/>
    </location>
</feature>
<accession>A0A8S1V797</accession>
<dbReference type="GO" id="GO:0016787">
    <property type="term" value="F:hydrolase activity"/>
    <property type="evidence" value="ECO:0007669"/>
    <property type="project" value="UniProtKB-KW"/>
</dbReference>
<feature type="compositionally biased region" description="Basic and acidic residues" evidence="13">
    <location>
        <begin position="653"/>
        <end position="664"/>
    </location>
</feature>
<feature type="compositionally biased region" description="Basic and acidic residues" evidence="13">
    <location>
        <begin position="920"/>
        <end position="933"/>
    </location>
</feature>
<feature type="compositionally biased region" description="Basic and acidic residues" evidence="13">
    <location>
        <begin position="602"/>
        <end position="620"/>
    </location>
</feature>
<comment type="function">
    <text evidence="11">ATP-dependent RNA helicase required for 60S ribosomal subunit synthesis. Involved in efficient pre-rRNA processing, predominantly at site A3, which is necessary for the normal formation of 25S and 5.8S rRNAs.</text>
</comment>
<evidence type="ECO:0000256" key="5">
    <source>
        <dbReference type="ARBA" id="ARBA00022552"/>
    </source>
</evidence>
<feature type="compositionally biased region" description="Polar residues" evidence="13">
    <location>
        <begin position="786"/>
        <end position="802"/>
    </location>
</feature>
<feature type="region of interest" description="Disordered" evidence="13">
    <location>
        <begin position="1192"/>
        <end position="1221"/>
    </location>
</feature>
<feature type="region of interest" description="Disordered" evidence="13">
    <location>
        <begin position="491"/>
        <end position="664"/>
    </location>
</feature>
<feature type="compositionally biased region" description="Basic and acidic residues" evidence="13">
    <location>
        <begin position="805"/>
        <end position="817"/>
    </location>
</feature>
<keyword evidence="8" id="KW-0347">Helicase</keyword>
<feature type="compositionally biased region" description="Basic and acidic residues" evidence="13">
    <location>
        <begin position="627"/>
        <end position="640"/>
    </location>
</feature>
<proteinExistence type="inferred from homology"/>
<feature type="domain" description="Helicase ATP-binding" evidence="14">
    <location>
        <begin position="116"/>
        <end position="297"/>
    </location>
</feature>
<name>A0A8S1V797_PAROT</name>
<evidence type="ECO:0000256" key="4">
    <source>
        <dbReference type="ARBA" id="ARBA00022517"/>
    </source>
</evidence>
<feature type="compositionally biased region" description="Basic and acidic residues" evidence="13">
    <location>
        <begin position="580"/>
        <end position="594"/>
    </location>
</feature>
<feature type="compositionally biased region" description="Basic and acidic residues" evidence="13">
    <location>
        <begin position="514"/>
        <end position="525"/>
    </location>
</feature>
<dbReference type="OMA" id="YCRSERN"/>
<dbReference type="AlphaFoldDB" id="A0A8S1V797"/>
<evidence type="ECO:0000313" key="18">
    <source>
        <dbReference type="Proteomes" id="UP000683925"/>
    </source>
</evidence>
<feature type="compositionally biased region" description="Basic and acidic residues" evidence="13">
    <location>
        <begin position="707"/>
        <end position="746"/>
    </location>
</feature>
<feature type="compositionally biased region" description="Basic and acidic residues" evidence="13">
    <location>
        <begin position="854"/>
        <end position="864"/>
    </location>
</feature>
<evidence type="ECO:0000256" key="2">
    <source>
        <dbReference type="ARBA" id="ARBA00009334"/>
    </source>
</evidence>
<evidence type="ECO:0000256" key="11">
    <source>
        <dbReference type="ARBA" id="ARBA00037449"/>
    </source>
</evidence>
<feature type="compositionally biased region" description="Polar residues" evidence="13">
    <location>
        <begin position="565"/>
        <end position="579"/>
    </location>
</feature>
<dbReference type="GO" id="GO:0005524">
    <property type="term" value="F:ATP binding"/>
    <property type="evidence" value="ECO:0007669"/>
    <property type="project" value="UniProtKB-KW"/>
</dbReference>
<comment type="similarity">
    <text evidence="2">Belongs to the DEAD box helicase family. DDX5/DBP2 subfamily.</text>
</comment>
<keyword evidence="4" id="KW-0690">Ribosome biogenesis</keyword>
<keyword evidence="7" id="KW-0378">Hydrolase</keyword>
<dbReference type="InterPro" id="IPR001650">
    <property type="entry name" value="Helicase_C-like"/>
</dbReference>
<keyword evidence="18" id="KW-1185">Reference proteome</keyword>
<comment type="caution">
    <text evidence="17">The sequence shown here is derived from an EMBL/GenBank/DDBJ whole genome shotgun (WGS) entry which is preliminary data.</text>
</comment>
<feature type="compositionally biased region" description="Polar residues" evidence="13">
    <location>
        <begin position="865"/>
        <end position="874"/>
    </location>
</feature>
<dbReference type="Pfam" id="PF00271">
    <property type="entry name" value="Helicase_C"/>
    <property type="match status" value="1"/>
</dbReference>